<dbReference type="Proteomes" id="UP000054359">
    <property type="component" value="Unassembled WGS sequence"/>
</dbReference>
<proteinExistence type="predicted"/>
<feature type="signal peptide" evidence="1">
    <location>
        <begin position="1"/>
        <end position="17"/>
    </location>
</feature>
<sequence>MALWTSLFLKLIPQANNCESCWCIWLKFHSKTSLHFTYVLYLPVPLQNEFSFVEV</sequence>
<reference evidence="2 3" key="1">
    <citation type="submission" date="2013-11" db="EMBL/GenBank/DDBJ databases">
        <title>Genome sequencing of Stegodyphus mimosarum.</title>
        <authorList>
            <person name="Bechsgaard J."/>
        </authorList>
    </citation>
    <scope>NUCLEOTIDE SEQUENCE [LARGE SCALE GENOMIC DNA]</scope>
</reference>
<organism evidence="2 3">
    <name type="scientific">Stegodyphus mimosarum</name>
    <name type="common">African social velvet spider</name>
    <dbReference type="NCBI Taxonomy" id="407821"/>
    <lineage>
        <taxon>Eukaryota</taxon>
        <taxon>Metazoa</taxon>
        <taxon>Ecdysozoa</taxon>
        <taxon>Arthropoda</taxon>
        <taxon>Chelicerata</taxon>
        <taxon>Arachnida</taxon>
        <taxon>Araneae</taxon>
        <taxon>Araneomorphae</taxon>
        <taxon>Entelegynae</taxon>
        <taxon>Eresoidea</taxon>
        <taxon>Eresidae</taxon>
        <taxon>Stegodyphus</taxon>
    </lineage>
</organism>
<gene>
    <name evidence="2" type="ORF">X975_18289</name>
</gene>
<name>A0A087UJE1_STEMI</name>
<accession>A0A087UJE1</accession>
<dbReference type="AlphaFoldDB" id="A0A087UJE1"/>
<evidence type="ECO:0000313" key="3">
    <source>
        <dbReference type="Proteomes" id="UP000054359"/>
    </source>
</evidence>
<dbReference type="EMBL" id="KK120085">
    <property type="protein sequence ID" value="KFM77480.1"/>
    <property type="molecule type" value="Genomic_DNA"/>
</dbReference>
<feature type="chain" id="PRO_5001830565" evidence="1">
    <location>
        <begin position="18"/>
        <end position="55"/>
    </location>
</feature>
<evidence type="ECO:0000256" key="1">
    <source>
        <dbReference type="SAM" id="SignalP"/>
    </source>
</evidence>
<keyword evidence="1" id="KW-0732">Signal</keyword>
<protein>
    <submittedName>
        <fullName evidence="2">Uncharacterized protein</fullName>
    </submittedName>
</protein>
<feature type="non-terminal residue" evidence="2">
    <location>
        <position position="55"/>
    </location>
</feature>
<evidence type="ECO:0000313" key="2">
    <source>
        <dbReference type="EMBL" id="KFM77480.1"/>
    </source>
</evidence>
<keyword evidence="3" id="KW-1185">Reference proteome</keyword>